<feature type="domain" description="RLR CTR" evidence="29">
    <location>
        <begin position="864"/>
        <end position="990"/>
    </location>
</feature>
<feature type="region of interest" description="Disordered" evidence="26">
    <location>
        <begin position="192"/>
        <end position="245"/>
    </location>
</feature>
<feature type="compositionally biased region" description="Basic and acidic residues" evidence="26">
    <location>
        <begin position="192"/>
        <end position="221"/>
    </location>
</feature>
<dbReference type="InterPro" id="IPR027417">
    <property type="entry name" value="P-loop_NTPase"/>
</dbReference>
<evidence type="ECO:0000256" key="9">
    <source>
        <dbReference type="ARBA" id="ARBA00022499"/>
    </source>
</evidence>
<feature type="domain" description="Helicase ATP-binding" evidence="27">
    <location>
        <begin position="313"/>
        <end position="506"/>
    </location>
</feature>
<dbReference type="SMART" id="SM00490">
    <property type="entry name" value="HELICc"/>
    <property type="match status" value="1"/>
</dbReference>
<evidence type="ECO:0000256" key="17">
    <source>
        <dbReference type="ARBA" id="ARBA00022806"/>
    </source>
</evidence>
<dbReference type="Pfam" id="PF00930">
    <property type="entry name" value="DPPIV_N"/>
    <property type="match status" value="1"/>
</dbReference>
<comment type="caution">
    <text evidence="30">The sequence shown here is derived from an EMBL/GenBank/DDBJ whole genome shotgun (WGS) entry which is preliminary data.</text>
</comment>
<dbReference type="PANTHER" id="PTHR14074:SF14">
    <property type="entry name" value="INTERFERON-INDUCED HELICASE C DOMAIN-CONTAINING PROTEIN 1"/>
    <property type="match status" value="1"/>
</dbReference>
<evidence type="ECO:0000256" key="26">
    <source>
        <dbReference type="SAM" id="MobiDB-lite"/>
    </source>
</evidence>
<dbReference type="Gene3D" id="2.170.150.30">
    <property type="entry name" value="RIG-I-like receptor, C-terminal regulatory domain"/>
    <property type="match status" value="1"/>
</dbReference>
<dbReference type="GO" id="GO:0039530">
    <property type="term" value="P:MDA-5 signaling pathway"/>
    <property type="evidence" value="ECO:0007669"/>
    <property type="project" value="TreeGrafter"/>
</dbReference>
<dbReference type="InterPro" id="IPR031964">
    <property type="entry name" value="CARD_dom"/>
</dbReference>
<dbReference type="SMART" id="SM00070">
    <property type="entry name" value="GLUCA"/>
    <property type="match status" value="2"/>
</dbReference>
<keyword evidence="10" id="KW-0964">Secreted</keyword>
<dbReference type="Gene3D" id="2.140.10.30">
    <property type="entry name" value="Dipeptidylpeptidase IV, N-terminal domain"/>
    <property type="match status" value="1"/>
</dbReference>
<dbReference type="InterPro" id="IPR038557">
    <property type="entry name" value="RLR_C_sf"/>
</dbReference>
<dbReference type="Proteomes" id="UP000824219">
    <property type="component" value="Linkage Group LG06"/>
</dbReference>
<dbReference type="PROSITE" id="PS51192">
    <property type="entry name" value="HELICASE_ATP_BIND_1"/>
    <property type="match status" value="1"/>
</dbReference>
<dbReference type="InterPro" id="IPR014001">
    <property type="entry name" value="Helicase_ATP-bd"/>
</dbReference>
<dbReference type="Pfam" id="PF11648">
    <property type="entry name" value="RIG-I_C-RD"/>
    <property type="match status" value="1"/>
</dbReference>
<dbReference type="PROSITE" id="PS00260">
    <property type="entry name" value="GLUCAGON"/>
    <property type="match status" value="2"/>
</dbReference>
<dbReference type="SUPFAM" id="SSF82171">
    <property type="entry name" value="DPP6 N-terminal domain-like"/>
    <property type="match status" value="1"/>
</dbReference>
<dbReference type="InterPro" id="IPR001375">
    <property type="entry name" value="Peptidase_S9_cat"/>
</dbReference>
<dbReference type="PROSITE" id="PS51789">
    <property type="entry name" value="RLR_CTR"/>
    <property type="match status" value="1"/>
</dbReference>
<keyword evidence="20" id="KW-0832">Ubl conjugation</keyword>
<evidence type="ECO:0000256" key="21">
    <source>
        <dbReference type="ARBA" id="ARBA00022859"/>
    </source>
</evidence>
<dbReference type="OrthoDB" id="416741at2759"/>
<dbReference type="Gene3D" id="1.10.533.10">
    <property type="entry name" value="Death Domain, Fas"/>
    <property type="match status" value="2"/>
</dbReference>
<dbReference type="Gene3D" id="6.10.250.590">
    <property type="match status" value="2"/>
</dbReference>
<evidence type="ECO:0000313" key="31">
    <source>
        <dbReference type="Proteomes" id="UP000824219"/>
    </source>
</evidence>
<dbReference type="Pfam" id="PF00326">
    <property type="entry name" value="Peptidase_S9"/>
    <property type="match status" value="1"/>
</dbReference>
<dbReference type="Pfam" id="PF00123">
    <property type="entry name" value="Hormone_2"/>
    <property type="match status" value="1"/>
</dbReference>
<evidence type="ECO:0000256" key="20">
    <source>
        <dbReference type="ARBA" id="ARBA00022843"/>
    </source>
</evidence>
<dbReference type="InterPro" id="IPR002469">
    <property type="entry name" value="Peptidase_S9B_N"/>
</dbReference>
<dbReference type="InterPro" id="IPR006935">
    <property type="entry name" value="Helicase/UvrB_N"/>
</dbReference>
<evidence type="ECO:0000256" key="18">
    <source>
        <dbReference type="ARBA" id="ARBA00022833"/>
    </source>
</evidence>
<protein>
    <recommendedName>
        <fullName evidence="7">RNA helicase</fullName>
        <ecNumber evidence="7">3.6.4.13</ecNumber>
    </recommendedName>
</protein>
<dbReference type="InterPro" id="IPR041204">
    <property type="entry name" value="RIG-I-like_C"/>
</dbReference>
<proteinExistence type="inferred from homology"/>
<dbReference type="InterPro" id="IPR001650">
    <property type="entry name" value="Helicase_C-like"/>
</dbReference>
<dbReference type="Gene3D" id="3.40.50.1820">
    <property type="entry name" value="alpha/beta hydrolase"/>
    <property type="match status" value="1"/>
</dbReference>
<evidence type="ECO:0000256" key="22">
    <source>
        <dbReference type="ARBA" id="ARBA00022884"/>
    </source>
</evidence>
<dbReference type="Pfam" id="PF16739">
    <property type="entry name" value="CARD_2"/>
    <property type="match status" value="2"/>
</dbReference>
<dbReference type="Gene3D" id="3.40.50.300">
    <property type="entry name" value="P-loop containing nucleotide triphosphate hydrolases"/>
    <property type="match status" value="2"/>
</dbReference>
<dbReference type="InterPro" id="IPR002471">
    <property type="entry name" value="Pept_S9_AS"/>
</dbReference>
<keyword evidence="11" id="KW-0597">Phosphoprotein</keyword>
<evidence type="ECO:0000256" key="10">
    <source>
        <dbReference type="ARBA" id="ARBA00022525"/>
    </source>
</evidence>
<comment type="similarity">
    <text evidence="6">Belongs to the glucagon family.</text>
</comment>
<dbReference type="SUPFAM" id="SSF52540">
    <property type="entry name" value="P-loop containing nucleoside triphosphate hydrolases"/>
    <property type="match status" value="1"/>
</dbReference>
<evidence type="ECO:0000256" key="8">
    <source>
        <dbReference type="ARBA" id="ARBA00022490"/>
    </source>
</evidence>
<dbReference type="GO" id="GO:0005576">
    <property type="term" value="C:extracellular region"/>
    <property type="evidence" value="ECO:0007669"/>
    <property type="project" value="UniProtKB-SubCell"/>
</dbReference>
<dbReference type="GO" id="GO:0031258">
    <property type="term" value="C:lamellipodium membrane"/>
    <property type="evidence" value="ECO:0007669"/>
    <property type="project" value="UniProtKB-SubCell"/>
</dbReference>
<dbReference type="CDD" id="cd15807">
    <property type="entry name" value="MDA5_C"/>
    <property type="match status" value="1"/>
</dbReference>
<dbReference type="InterPro" id="IPR051363">
    <property type="entry name" value="RLR_Helicase"/>
</dbReference>
<evidence type="ECO:0000256" key="12">
    <source>
        <dbReference type="ARBA" id="ARBA00022588"/>
    </source>
</evidence>
<comment type="catalytic activity">
    <reaction evidence="25">
        <text>ATP + H2O = ADP + phosphate + H(+)</text>
        <dbReference type="Rhea" id="RHEA:13065"/>
        <dbReference type="ChEBI" id="CHEBI:15377"/>
        <dbReference type="ChEBI" id="CHEBI:15378"/>
        <dbReference type="ChEBI" id="CHEBI:30616"/>
        <dbReference type="ChEBI" id="CHEBI:43474"/>
        <dbReference type="ChEBI" id="CHEBI:456216"/>
        <dbReference type="EC" id="3.6.4.13"/>
    </reaction>
    <physiologicalReaction direction="left-to-right" evidence="25">
        <dbReference type="Rhea" id="RHEA:13066"/>
    </physiologicalReaction>
</comment>
<reference evidence="30 31" key="1">
    <citation type="submission" date="2021-06" db="EMBL/GenBank/DDBJ databases">
        <title>Chromosome-level genome assembly of the red-tail catfish (Hemibagrus wyckioides).</title>
        <authorList>
            <person name="Shao F."/>
        </authorList>
    </citation>
    <scope>NUCLEOTIDE SEQUENCE [LARGE SCALE GENOMIC DNA]</scope>
    <source>
        <strain evidence="30">EC202008001</strain>
        <tissue evidence="30">Blood</tissue>
    </source>
</reference>
<dbReference type="SUPFAM" id="SSF47986">
    <property type="entry name" value="DEATH domain"/>
    <property type="match status" value="1"/>
</dbReference>
<evidence type="ECO:0000256" key="7">
    <source>
        <dbReference type="ARBA" id="ARBA00012552"/>
    </source>
</evidence>
<evidence type="ECO:0000256" key="19">
    <source>
        <dbReference type="ARBA" id="ARBA00022840"/>
    </source>
</evidence>
<dbReference type="GO" id="GO:0003727">
    <property type="term" value="F:single-stranded RNA binding"/>
    <property type="evidence" value="ECO:0007669"/>
    <property type="project" value="TreeGrafter"/>
</dbReference>
<evidence type="ECO:0000256" key="25">
    <source>
        <dbReference type="ARBA" id="ARBA00049390"/>
    </source>
</evidence>
<evidence type="ECO:0000256" key="2">
    <source>
        <dbReference type="ARBA" id="ARBA00004485"/>
    </source>
</evidence>
<name>A0A9D3SN86_9TELE</name>
<dbReference type="EC" id="3.6.4.13" evidence="7"/>
<keyword evidence="8" id="KW-0963">Cytoplasm</keyword>
<dbReference type="GO" id="GO:0005179">
    <property type="term" value="F:hormone activity"/>
    <property type="evidence" value="ECO:0007669"/>
    <property type="project" value="InterPro"/>
</dbReference>
<evidence type="ECO:0000256" key="3">
    <source>
        <dbReference type="ARBA" id="ARBA00004496"/>
    </source>
</evidence>
<dbReference type="GO" id="GO:0006508">
    <property type="term" value="P:proteolysis"/>
    <property type="evidence" value="ECO:0007669"/>
    <property type="project" value="InterPro"/>
</dbReference>
<keyword evidence="22" id="KW-0694">RNA-binding</keyword>
<dbReference type="FunFam" id="3.40.50.1820:FF:000003">
    <property type="entry name" value="Dipeptidyl peptidase 4"/>
    <property type="match status" value="1"/>
</dbReference>
<keyword evidence="18" id="KW-0862">Zinc</keyword>
<keyword evidence="21" id="KW-0391">Immunity</keyword>
<dbReference type="SMART" id="SM00487">
    <property type="entry name" value="DEXDc"/>
    <property type="match status" value="1"/>
</dbReference>
<dbReference type="FunFam" id="3.40.50.300:FF:000893">
    <property type="entry name" value="Interferon-induced with helicase C domain 1"/>
    <property type="match status" value="1"/>
</dbReference>
<evidence type="ECO:0000256" key="16">
    <source>
        <dbReference type="ARBA" id="ARBA00022801"/>
    </source>
</evidence>
<dbReference type="PROSITE" id="PS51194">
    <property type="entry name" value="HELICASE_CTER"/>
    <property type="match status" value="1"/>
</dbReference>
<dbReference type="EMBL" id="JAHKSW010000006">
    <property type="protein sequence ID" value="KAG7331041.1"/>
    <property type="molecule type" value="Genomic_DNA"/>
</dbReference>
<dbReference type="InterPro" id="IPR000532">
    <property type="entry name" value="Glucagon_GIP_secretin_VIP"/>
</dbReference>
<dbReference type="Pfam" id="PF18119">
    <property type="entry name" value="RIG-I_C"/>
    <property type="match status" value="1"/>
</dbReference>
<keyword evidence="15" id="KW-0547">Nucleotide-binding</keyword>
<evidence type="ECO:0000256" key="11">
    <source>
        <dbReference type="ARBA" id="ARBA00022553"/>
    </source>
</evidence>
<dbReference type="GO" id="GO:0003724">
    <property type="term" value="F:RNA helicase activity"/>
    <property type="evidence" value="ECO:0007669"/>
    <property type="project" value="UniProtKB-EC"/>
</dbReference>
<evidence type="ECO:0000256" key="4">
    <source>
        <dbReference type="ARBA" id="ARBA00004613"/>
    </source>
</evidence>
<evidence type="ECO:0000256" key="1">
    <source>
        <dbReference type="ARBA" id="ARBA00004341"/>
    </source>
</evidence>
<gene>
    <name evidence="30" type="ORF">KOW79_005010</name>
</gene>
<keyword evidence="31" id="KW-1185">Reference proteome</keyword>
<dbReference type="InterPro" id="IPR011029">
    <property type="entry name" value="DEATH-like_dom_sf"/>
</dbReference>
<dbReference type="SUPFAM" id="SSF53474">
    <property type="entry name" value="alpha/beta-Hydrolases"/>
    <property type="match status" value="1"/>
</dbReference>
<evidence type="ECO:0000256" key="14">
    <source>
        <dbReference type="ARBA" id="ARBA00022737"/>
    </source>
</evidence>
<sequence length="1712" mass="195529">MNQDQEKKTIECFRNRLKQLIRVGPVLDVLHFLSHEQKELIKAKLRNEGEIIAADLLLEEIISKTYPDGWFRELLTALETVGCKQAANYMESNPPSPSMEAENDNCIKLIDLLRLTLTQMKTRDVCDCCYERNILTDDDRETILAVTDQQGNKAGARVLLSRLSKNEFGWFSQFLDALEKTEHIWLVKELRGDPDEPKSSADVDKPQSLKDESELATKMEDVTLDNTSTRSLSPPPNLPSGSSVKAADLDSSMDCSGFLSCMDSSAEFSIGGTDLDLYEGSDEEIKRYQATESLDQSVNEKEIVLRDYQADVAKPALEGKNIIVCLPTGSGKTRVAVYITKQHLENRKLKGQPAKVVVLVNKVPLVEQHYKAEFGKFLRDQYSVERVSGDSQLKISFPQVVEKNDIIICTAQILENSLAKAKQGDEDGITLSQFTLMVIDECHHTQKGEAYNHIMIRYLKQKHKNALLQKQQKDQVPLPQILGLTASPGVGGAKTQQNAEAHILRICANLDAYTIKTKTLGEEPKGPYKRIASAQERKEDPFGDVIKGIMNGIHTHAKLNPLCQPGTQNYEQWVVQTEQNAAKEGNQTVRVCAEHLRQYNEALYQSNTIRMCDAFSFLDKYYSEEIKKKASPDDDDTIQITDTERFLFNLFNAKKDRLQELMKNPQYENNSLAQLRTLILEEYTTRTEARGIIFTKTRRSAIALCQWIQENSKFAEVGVRASHLIGGGDQSVVKPMTAPEQREVLSKFREGVINMLIATTVAEEGLDIKECNFVFRYCLVTNEIAMIQARGRGRAEDSSYTVVEEAGSGVAERESVNEYREKMMNKAITRVCNLSREEYEKKITDYQLQTIMEEIVKMKKKDKKGMMKEDPSKVKLNCRDCGVLVCSGEDIEIIERMHHVNVNEAFRELFTVRENTALQERLLDYEANGVIACKNCGQRWGSMMLYKSIECPCLHIKNFVVKYNSKKKVFSKWNELAIRFPAFDYAHYAQVDATDYIVSADRKYICFESNFSKAYVWNYNIYIKPNATDEPVQVTNDGKVNQILNGIPDWSYEEEVFVSNEGMWWSPTAKYLAYVQINDTEVQAIEYTMYGNGQYPTTMIVPYPKAGSNLPKAKLFVIDVSTATVCSEVVVPKSVRAGDHYLSSVTWVTDERIAVQWLTRRQDQVVLQIYDYNGNNWNENSYNPLHPYFTTDNMSFYKVMSDAKGYKHVHYVKNGKAVAVTSGKWEVIYISKLTKDAIYYVSNEHMGRPGQRNLYKISFSTSHSHSAAECLTCSLYEDRCQFNSGYFSQNASYFRMDCYGPGLPMFTLMDNRGSCKEIQVLEDNKKLEQILQTELQMPTIKRATLKIAGFDFWYQMMFPPDFDASKKYPLLIQVYAGPASQYVDYKFRLEWATYLCSTEKAVIASFDGRGSGYQGDEIMHAIYERLGTYEVEDQISAVRKFIDMGFIDKDRIGMWGWSYGGYVTSMTLGSGSGLFKCGIAVAPVSKWEYYDAVYTERYMHRPEENSDSYTNSTVTSRAKNFKSVQYLLVHGTADDNVHFQQAAQISKALVEQQVDFEAMWYTDKDHSLSGKARYHLYTHLSHFLQNRSTESRMKSIQYLVGLLLLIIVQSSWQIPIEDTEENSSVMLEDTLFHNPTNMKRHSEGTFSNDYSKYLETRRAQDFIQWLMNSKRSGSHTRRHADGTYTSDVSSYMQDQAAKEFVSWLKMGRGRRE</sequence>
<evidence type="ECO:0000256" key="15">
    <source>
        <dbReference type="ARBA" id="ARBA00022741"/>
    </source>
</evidence>
<evidence type="ECO:0000256" key="13">
    <source>
        <dbReference type="ARBA" id="ARBA00022723"/>
    </source>
</evidence>
<dbReference type="Gene3D" id="1.20.1320.30">
    <property type="match status" value="1"/>
</dbReference>
<dbReference type="GO" id="GO:0003725">
    <property type="term" value="F:double-stranded RNA binding"/>
    <property type="evidence" value="ECO:0007669"/>
    <property type="project" value="TreeGrafter"/>
</dbReference>
<evidence type="ECO:0000313" key="30">
    <source>
        <dbReference type="EMBL" id="KAG7331041.1"/>
    </source>
</evidence>
<comment type="subcellular location">
    <subcellularLocation>
        <location evidence="1">Cell projection</location>
        <location evidence="1">Invadopodium membrane</location>
        <topology evidence="1">Single-pass type II membrane protein</topology>
    </subcellularLocation>
    <subcellularLocation>
        <location evidence="2">Cell projection</location>
        <location evidence="2">Lamellipodium membrane</location>
        <topology evidence="2">Single-pass type II membrane protein</topology>
    </subcellularLocation>
    <subcellularLocation>
        <location evidence="3">Cytoplasm</location>
    </subcellularLocation>
    <subcellularLocation>
        <location evidence="4">Secreted</location>
    </subcellularLocation>
</comment>
<dbReference type="GO" id="GO:0008270">
    <property type="term" value="F:zinc ion binding"/>
    <property type="evidence" value="ECO:0007669"/>
    <property type="project" value="TreeGrafter"/>
</dbReference>
<dbReference type="InterPro" id="IPR029058">
    <property type="entry name" value="AB_hydrolase_fold"/>
</dbReference>
<dbReference type="GO" id="GO:0005524">
    <property type="term" value="F:ATP binding"/>
    <property type="evidence" value="ECO:0007669"/>
    <property type="project" value="UniProtKB-KW"/>
</dbReference>
<keyword evidence="23" id="KW-0051">Antiviral defense</keyword>
<evidence type="ECO:0000259" key="28">
    <source>
        <dbReference type="PROSITE" id="PS51194"/>
    </source>
</evidence>
<dbReference type="InterPro" id="IPR021673">
    <property type="entry name" value="RLR_CTR"/>
</dbReference>
<dbReference type="Pfam" id="PF04851">
    <property type="entry name" value="ResIII"/>
    <property type="match status" value="1"/>
</dbReference>
<accession>A0A9D3SN86</accession>
<dbReference type="GO" id="GO:0005737">
    <property type="term" value="C:cytoplasm"/>
    <property type="evidence" value="ECO:0007669"/>
    <property type="project" value="UniProtKB-SubCell"/>
</dbReference>
<dbReference type="Pfam" id="PF00271">
    <property type="entry name" value="Helicase_C"/>
    <property type="match status" value="1"/>
</dbReference>
<evidence type="ECO:0000256" key="24">
    <source>
        <dbReference type="ARBA" id="ARBA00023180"/>
    </source>
</evidence>
<feature type="domain" description="Helicase C-terminal" evidence="28">
    <location>
        <begin position="671"/>
        <end position="856"/>
    </location>
</feature>
<keyword evidence="14" id="KW-0677">Repeat</keyword>
<dbReference type="GO" id="GO:0004252">
    <property type="term" value="F:serine-type endopeptidase activity"/>
    <property type="evidence" value="ECO:0007669"/>
    <property type="project" value="InterPro"/>
</dbReference>
<dbReference type="GO" id="GO:0003677">
    <property type="term" value="F:DNA binding"/>
    <property type="evidence" value="ECO:0007669"/>
    <property type="project" value="InterPro"/>
</dbReference>
<dbReference type="PROSITE" id="PS00708">
    <property type="entry name" value="PRO_ENDOPEP_SER"/>
    <property type="match status" value="1"/>
</dbReference>
<evidence type="ECO:0000259" key="27">
    <source>
        <dbReference type="PROSITE" id="PS51192"/>
    </source>
</evidence>
<dbReference type="GO" id="GO:0140374">
    <property type="term" value="P:antiviral innate immune response"/>
    <property type="evidence" value="ECO:0007669"/>
    <property type="project" value="TreeGrafter"/>
</dbReference>
<evidence type="ECO:0000256" key="23">
    <source>
        <dbReference type="ARBA" id="ARBA00023118"/>
    </source>
</evidence>
<evidence type="ECO:0000259" key="29">
    <source>
        <dbReference type="PROSITE" id="PS51789"/>
    </source>
</evidence>
<comment type="similarity">
    <text evidence="5">Belongs to the helicase family. RLR subfamily.</text>
</comment>
<keyword evidence="16" id="KW-0378">Hydrolase</keyword>
<keyword evidence="17" id="KW-0347">Helicase</keyword>
<keyword evidence="12" id="KW-0399">Innate immunity</keyword>
<keyword evidence="9" id="KW-1017">Isopeptide bond</keyword>
<keyword evidence="19" id="KW-0067">ATP-binding</keyword>
<keyword evidence="24" id="KW-0325">Glycoprotein</keyword>
<evidence type="ECO:0000256" key="6">
    <source>
        <dbReference type="ARBA" id="ARBA00008369"/>
    </source>
</evidence>
<dbReference type="PANTHER" id="PTHR14074">
    <property type="entry name" value="HELICASE WITH DEATH DOMAIN-RELATED"/>
    <property type="match status" value="1"/>
</dbReference>
<organism evidence="30 31">
    <name type="scientific">Hemibagrus wyckioides</name>
    <dbReference type="NCBI Taxonomy" id="337641"/>
    <lineage>
        <taxon>Eukaryota</taxon>
        <taxon>Metazoa</taxon>
        <taxon>Chordata</taxon>
        <taxon>Craniata</taxon>
        <taxon>Vertebrata</taxon>
        <taxon>Euteleostomi</taxon>
        <taxon>Actinopterygii</taxon>
        <taxon>Neopterygii</taxon>
        <taxon>Teleostei</taxon>
        <taxon>Ostariophysi</taxon>
        <taxon>Siluriformes</taxon>
        <taxon>Bagridae</taxon>
        <taxon>Hemibagrus</taxon>
    </lineage>
</organism>
<evidence type="ECO:0000256" key="5">
    <source>
        <dbReference type="ARBA" id="ARBA00006866"/>
    </source>
</evidence>
<keyword evidence="13" id="KW-0479">Metal-binding</keyword>